<dbReference type="SUPFAM" id="SSF50475">
    <property type="entry name" value="FMN-binding split barrel"/>
    <property type="match status" value="1"/>
</dbReference>
<organism evidence="2 3">
    <name type="scientific">Candidatus Woesebacteria bacterium GW2011_GWA2_33_28</name>
    <dbReference type="NCBI Taxonomy" id="1618561"/>
    <lineage>
        <taxon>Bacteria</taxon>
        <taxon>Candidatus Woeseibacteriota</taxon>
    </lineage>
</organism>
<accession>A0A0F9ZVR7</accession>
<evidence type="ECO:0000313" key="3">
    <source>
        <dbReference type="Proteomes" id="UP000033995"/>
    </source>
</evidence>
<dbReference type="InterPro" id="IPR012349">
    <property type="entry name" value="Split_barrel_FMN-bd"/>
</dbReference>
<evidence type="ECO:0000259" key="1">
    <source>
        <dbReference type="Pfam" id="PF01243"/>
    </source>
</evidence>
<dbReference type="EMBL" id="LBOZ01000001">
    <property type="protein sequence ID" value="KKP48319.1"/>
    <property type="molecule type" value="Genomic_DNA"/>
</dbReference>
<dbReference type="Proteomes" id="UP000033995">
    <property type="component" value="Unassembled WGS sequence"/>
</dbReference>
<reference evidence="2 3" key="1">
    <citation type="journal article" date="2015" name="Nature">
        <title>rRNA introns, odd ribosomes, and small enigmatic genomes across a large radiation of phyla.</title>
        <authorList>
            <person name="Brown C.T."/>
            <person name="Hug L.A."/>
            <person name="Thomas B.C."/>
            <person name="Sharon I."/>
            <person name="Castelle C.J."/>
            <person name="Singh A."/>
            <person name="Wilkins M.J."/>
            <person name="Williams K.H."/>
            <person name="Banfield J.F."/>
        </authorList>
    </citation>
    <scope>NUCLEOTIDE SEQUENCE [LARGE SCALE GENOMIC DNA]</scope>
</reference>
<protein>
    <submittedName>
        <fullName evidence="2">Pyridoxamine 5'-phosphate oxidase-related FMN-binding protein</fullName>
    </submittedName>
</protein>
<proteinExistence type="predicted"/>
<gene>
    <name evidence="2" type="ORF">UR38_C0001G0115</name>
</gene>
<dbReference type="Pfam" id="PF01243">
    <property type="entry name" value="PNPOx_N"/>
    <property type="match status" value="1"/>
</dbReference>
<name>A0A0F9ZVR7_9BACT</name>
<sequence>MKLTEKDKKEILTFLGKHKLMSLGTYYKEPWAAPVYYLFDDDLNFYFVSGTKTIHAQNILKNPKVSITIADSKQNPNGKKVGFQARGNATKVTSVSEIKDIIIVWNKRGFVPVTYKIFKKVWKSRFYKVKLNRLQIFDENQTGVKEVRNWKI</sequence>
<feature type="domain" description="Pyridoxamine 5'-phosphate oxidase N-terminal" evidence="1">
    <location>
        <begin position="8"/>
        <end position="98"/>
    </location>
</feature>
<dbReference type="Gene3D" id="2.30.110.10">
    <property type="entry name" value="Electron Transport, Fmn-binding Protein, Chain A"/>
    <property type="match status" value="1"/>
</dbReference>
<dbReference type="InterPro" id="IPR011576">
    <property type="entry name" value="Pyridox_Oxase_N"/>
</dbReference>
<evidence type="ECO:0000313" key="2">
    <source>
        <dbReference type="EMBL" id="KKP48319.1"/>
    </source>
</evidence>
<comment type="caution">
    <text evidence="2">The sequence shown here is derived from an EMBL/GenBank/DDBJ whole genome shotgun (WGS) entry which is preliminary data.</text>
</comment>
<dbReference type="AlphaFoldDB" id="A0A0F9ZVR7"/>